<evidence type="ECO:0000256" key="19">
    <source>
        <dbReference type="ARBA" id="ARBA00023136"/>
    </source>
</evidence>
<comment type="domain">
    <text evidence="47">The N-terminal C2 domain associates with lipid membranes upon calcium binding.</text>
</comment>
<comment type="catalytic activity">
    <reaction evidence="25">
        <text>1-octadecanoyl-2-(5Z,8Z,11Z,14Z-eicosatetraenoyl)-sn-glycero-3-phosphocholine + glycerol = 1-(5Z,8Z,11Z,14Z-eicosatetraenoyl)-glycerol + 1-octadecanoyl-sn-glycero-3-phosphocholine</text>
        <dbReference type="Rhea" id="RHEA:41099"/>
        <dbReference type="ChEBI" id="CHEBI:17754"/>
        <dbReference type="ChEBI" id="CHEBI:73858"/>
        <dbReference type="ChEBI" id="CHEBI:74965"/>
        <dbReference type="ChEBI" id="CHEBI:75612"/>
    </reaction>
    <physiologicalReaction direction="left-to-right" evidence="25">
        <dbReference type="Rhea" id="RHEA:41100"/>
    </physiologicalReaction>
</comment>
<evidence type="ECO:0000256" key="44">
    <source>
        <dbReference type="ARBA" id="ARBA00049471"/>
    </source>
</evidence>
<keyword evidence="9" id="KW-0444">Lipid biosynthesis</keyword>
<comment type="catalytic activity">
    <reaction evidence="26">
        <text>1-octadecanoyl-2-(9Z,12Z,15Z-octadecatrienoyl)-sn-glycero-3-phosphocholine + H2O = (9Z,12Z,15Z)-octadecatrienoate + 1-octadecanoyl-sn-glycero-3-phosphocholine + H(+)</text>
        <dbReference type="Rhea" id="RHEA:41307"/>
        <dbReference type="ChEBI" id="CHEBI:15377"/>
        <dbReference type="ChEBI" id="CHEBI:15378"/>
        <dbReference type="ChEBI" id="CHEBI:32387"/>
        <dbReference type="ChEBI" id="CHEBI:73858"/>
        <dbReference type="ChEBI" id="CHEBI:78022"/>
    </reaction>
    <physiologicalReaction direction="left-to-right" evidence="26">
        <dbReference type="Rhea" id="RHEA:41308"/>
    </physiologicalReaction>
</comment>
<dbReference type="Gene3D" id="3.40.1090.10">
    <property type="entry name" value="Cytosolic phospholipase A2 catalytic domain"/>
    <property type="match status" value="1"/>
</dbReference>
<evidence type="ECO:0000256" key="26">
    <source>
        <dbReference type="ARBA" id="ARBA00036797"/>
    </source>
</evidence>
<comment type="catalytic activity">
    <reaction evidence="35">
        <text>2-(prostaglandin E2)-sn-glycero-3-phosphoethanolamine + H2O = sn-glycero-3-phosphoethanolamine + prostaglandin E2 + H(+)</text>
        <dbReference type="Rhea" id="RHEA:53704"/>
        <dbReference type="ChEBI" id="CHEBI:15377"/>
        <dbReference type="ChEBI" id="CHEBI:15378"/>
        <dbReference type="ChEBI" id="CHEBI:137581"/>
        <dbReference type="ChEBI" id="CHEBI:143890"/>
        <dbReference type="ChEBI" id="CHEBI:606564"/>
    </reaction>
    <physiologicalReaction direction="left-to-right" evidence="35">
        <dbReference type="Rhea" id="RHEA:53705"/>
    </physiologicalReaction>
</comment>
<dbReference type="SUPFAM" id="SSF49562">
    <property type="entry name" value="C2 domain (Calcium/lipid-binding domain, CaLB)"/>
    <property type="match status" value="1"/>
</dbReference>
<comment type="subunit">
    <text evidence="30">Interacts with KAT5.</text>
</comment>
<dbReference type="PROSITE" id="PS50004">
    <property type="entry name" value="C2"/>
    <property type="match status" value="1"/>
</dbReference>
<comment type="pathway">
    <text evidence="29">Membrane lipid metabolism; glycerophospholipid metabolism.</text>
</comment>
<comment type="catalytic activity">
    <reaction evidence="43">
        <text>1-octadecanoyl-2-(5Z,8Z,11Z,14Z-eicosatetraenoyl)-sn-glycero-3-phosphocholine + H2O = 1-octadecanoyl-sn-glycero-3-phosphocholine + (5Z,8Z,11Z,14Z)-eicosatetraenoate + H(+)</text>
        <dbReference type="Rhea" id="RHEA:40519"/>
        <dbReference type="ChEBI" id="CHEBI:15377"/>
        <dbReference type="ChEBI" id="CHEBI:15378"/>
        <dbReference type="ChEBI" id="CHEBI:32395"/>
        <dbReference type="ChEBI" id="CHEBI:73858"/>
        <dbReference type="ChEBI" id="CHEBI:74965"/>
    </reaction>
    <physiologicalReaction direction="left-to-right" evidence="43">
        <dbReference type="Rhea" id="RHEA:40520"/>
    </physiologicalReaction>
</comment>
<protein>
    <recommendedName>
        <fullName evidence="6 47">Phospholipase A2</fullName>
        <ecNumber evidence="6 47">3.1.1.4</ecNumber>
    </recommendedName>
</protein>
<dbReference type="GO" id="GO:0001516">
    <property type="term" value="P:prostaglandin biosynthetic process"/>
    <property type="evidence" value="ECO:0007669"/>
    <property type="project" value="UniProtKB-KW"/>
</dbReference>
<dbReference type="GO" id="GO:0046475">
    <property type="term" value="P:glycerophospholipid catabolic process"/>
    <property type="evidence" value="ECO:0007669"/>
    <property type="project" value="TreeGrafter"/>
</dbReference>
<keyword evidence="18 46" id="KW-0443">Lipid metabolism</keyword>
<dbReference type="Pfam" id="PF01735">
    <property type="entry name" value="PLA2_B"/>
    <property type="match status" value="1"/>
</dbReference>
<dbReference type="InterPro" id="IPR035892">
    <property type="entry name" value="C2_domain_sf"/>
</dbReference>
<evidence type="ECO:0000256" key="40">
    <source>
        <dbReference type="ARBA" id="ARBA00048849"/>
    </source>
</evidence>
<comment type="catalytic activity">
    <reaction evidence="23">
        <text>a 1,2-diacyl-sn-glycero-3-phosphocholine + H2O = a 1-acyl-sn-glycero-3-phosphocholine + a fatty acid + H(+)</text>
        <dbReference type="Rhea" id="RHEA:15801"/>
        <dbReference type="ChEBI" id="CHEBI:15377"/>
        <dbReference type="ChEBI" id="CHEBI:15378"/>
        <dbReference type="ChEBI" id="CHEBI:28868"/>
        <dbReference type="ChEBI" id="CHEBI:57643"/>
        <dbReference type="ChEBI" id="CHEBI:58168"/>
        <dbReference type="EC" id="3.1.1.4"/>
    </reaction>
    <physiologicalReaction direction="left-to-right" evidence="23">
        <dbReference type="Rhea" id="RHEA:15802"/>
    </physiologicalReaction>
</comment>
<dbReference type="InterPro" id="IPR016035">
    <property type="entry name" value="Acyl_Trfase/lysoPLipase"/>
</dbReference>
<evidence type="ECO:0000256" key="35">
    <source>
        <dbReference type="ARBA" id="ARBA00048330"/>
    </source>
</evidence>
<dbReference type="GO" id="GO:0019370">
    <property type="term" value="P:leukotriene biosynthetic process"/>
    <property type="evidence" value="ECO:0007669"/>
    <property type="project" value="UniProtKB-KW"/>
</dbReference>
<evidence type="ECO:0000256" key="5">
    <source>
        <dbReference type="ARBA" id="ARBA00004716"/>
    </source>
</evidence>
<keyword evidence="7 47" id="KW-0963">Cytoplasm</keyword>
<evidence type="ECO:0000256" key="43">
    <source>
        <dbReference type="ARBA" id="ARBA00049468"/>
    </source>
</evidence>
<evidence type="ECO:0000256" key="39">
    <source>
        <dbReference type="ARBA" id="ARBA00048533"/>
    </source>
</evidence>
<evidence type="ECO:0000256" key="45">
    <source>
        <dbReference type="ARBA" id="ARBA00049508"/>
    </source>
</evidence>
<comment type="catalytic activity">
    <reaction evidence="31">
        <text>2-[(15R)-hydroxy-(5Z,8Z,11Z,13E)-eicosatetraenoyl]-sn-glycero-3-phosphocholine + H2O = (15R)-hydroxy-(5Z,8Z,11Z,13E)-eicosatetraenoate + sn-glycerol 3-phosphocholine + H(+)</text>
        <dbReference type="Rhea" id="RHEA:53696"/>
        <dbReference type="ChEBI" id="CHEBI:15377"/>
        <dbReference type="ChEBI" id="CHEBI:15378"/>
        <dbReference type="ChEBI" id="CHEBI:16870"/>
        <dbReference type="ChEBI" id="CHEBI:78837"/>
        <dbReference type="ChEBI" id="CHEBI:137583"/>
    </reaction>
    <physiologicalReaction direction="left-to-right" evidence="31">
        <dbReference type="Rhea" id="RHEA:53697"/>
    </physiologicalReaction>
</comment>
<evidence type="ECO:0000256" key="32">
    <source>
        <dbReference type="ARBA" id="ARBA00047406"/>
    </source>
</evidence>
<comment type="catalytic activity">
    <reaction evidence="34">
        <text>2-[(11R)-hydroxy-(5Z,8Z,12E,14Z)-eicosatetraenoyl]-sn-glycero-3-phosphocholine + H2O = (11R)-hydroxy-(5Z,8Z,12E,14Z)-eicosatetraenoate + sn-glycerol 3-phosphocholine + H(+)</text>
        <dbReference type="Rhea" id="RHEA:53688"/>
        <dbReference type="ChEBI" id="CHEBI:15377"/>
        <dbReference type="ChEBI" id="CHEBI:15378"/>
        <dbReference type="ChEBI" id="CHEBI:16870"/>
        <dbReference type="ChEBI" id="CHEBI:78836"/>
        <dbReference type="ChEBI" id="CHEBI:137582"/>
    </reaction>
    <physiologicalReaction direction="left-to-right" evidence="34">
        <dbReference type="Rhea" id="RHEA:53689"/>
    </physiologicalReaction>
</comment>
<dbReference type="Proteomes" id="UP001732780">
    <property type="component" value="Chromosome 6"/>
</dbReference>
<evidence type="ECO:0000256" key="46">
    <source>
        <dbReference type="PROSITE-ProRule" id="PRU00555"/>
    </source>
</evidence>
<keyword evidence="15 46" id="KW-0378">Hydrolase</keyword>
<dbReference type="CTD" id="100137049"/>
<keyword evidence="19" id="KW-0472">Membrane</keyword>
<dbReference type="KEGG" id="cbai:105076930"/>
<comment type="catalytic activity">
    <reaction evidence="42">
        <text>1,2-di-(9Z-octadecenoyl)-sn-glycero-3-phospho-(1'-sn-glycerol) + H2O = 1-(9Z-octadecenoyl)-sn-glycero-3-phospho-(1'-sn-glycerol) + (9Z)-octadecenoate + H(+)</text>
        <dbReference type="Rhea" id="RHEA:41123"/>
        <dbReference type="ChEBI" id="CHEBI:15377"/>
        <dbReference type="ChEBI" id="CHEBI:15378"/>
        <dbReference type="ChEBI" id="CHEBI:30823"/>
        <dbReference type="ChEBI" id="CHEBI:72828"/>
        <dbReference type="ChEBI" id="CHEBI:75163"/>
    </reaction>
    <physiologicalReaction direction="left-to-right" evidence="42">
        <dbReference type="Rhea" id="RHEA:41124"/>
    </physiologicalReaction>
</comment>
<comment type="pathway">
    <text evidence="28">Lipid metabolism; arachidonate metabolism.</text>
</comment>
<comment type="catalytic activity">
    <reaction evidence="38">
        <text>a 1-acyl-sn-glycero-3-phosphocholine + H2O = sn-glycerol 3-phosphocholine + a fatty acid + H(+)</text>
        <dbReference type="Rhea" id="RHEA:15177"/>
        <dbReference type="ChEBI" id="CHEBI:15377"/>
        <dbReference type="ChEBI" id="CHEBI:15378"/>
        <dbReference type="ChEBI" id="CHEBI:16870"/>
        <dbReference type="ChEBI" id="CHEBI:28868"/>
        <dbReference type="ChEBI" id="CHEBI:58168"/>
        <dbReference type="EC" id="3.1.1.5"/>
    </reaction>
    <physiologicalReaction direction="left-to-right" evidence="38">
        <dbReference type="Rhea" id="RHEA:15178"/>
    </physiologicalReaction>
</comment>
<keyword evidence="20" id="KW-0275">Fatty acid biosynthesis</keyword>
<sequence>MARVRIPYQELEAGRCRQPKVPGTCLLTIRVLQARGLPSKDLVTPSDCYVTLWLPTASSHQLQTRTVKNSRNPIWNQSFHFRIHSQLKNIVQLKVFDQDLLTKDDTLLSVLFDVGTLRTGESRRETFSLNPQGKEQLEVEFRLQSLTDCEQLVSNGILVARELSCLHVRLEKAGDQKGSEGRVQLVLPGSREGPQEASVEAGSFCFHCPACWEQELSVYLQDAPQERLKVPLRALPSGQVVRLVFPTSQEPLMRVELKKEEGPRELAVRLGCEPCAEERAFLSRRRQVVARALKQALQLDGDLQEDEIPVVAVMATGGGIRAMTSLYGQLAGLKELGLLDCISYITGASGSTWALASLYEDPEWSQKDLAGPIESLKAQVTRSKLGVLAPRQLQRYREELAERARLGYPNCFTNLWALINEALLHGEPHDHKLSDQREALSRGQNPLPIYCALNTKERNLTTFEFGEWCEFSPYEVGFPKYGAFIPAELFGSEFFMGRLTKQLPESRICFLEGIWSNLYAANLQDSLYWSSEPSQFWDRWAQDQASLDKEQVPLLKIEEPPTVAGRIAEFFTDLLTRRPLAQATHNFLHGLFFHKDYFQHPHFSSWKATKLDGFPNELTPAEPYLCLLDVGYLVNTSCPPLLRPTRDVDLILSLDYNLHGAFQQLQLLGRFCQEQGIPFPPVLPSPEEQRQPRECHLFSDPACPDAPAVLHFPLVNASFREHSAPGVRRTAEEQEAGEVNLSSSDSPYHYSKVTYSQEDADKLLRLTHYNICNNQERLLEALREAAERRRQRQRCRPE</sequence>
<keyword evidence="21" id="KW-1208">Phospholipid metabolism</keyword>
<evidence type="ECO:0000256" key="4">
    <source>
        <dbReference type="ARBA" id="ARBA00004702"/>
    </source>
</evidence>
<evidence type="ECO:0000256" key="29">
    <source>
        <dbReference type="ARBA" id="ARBA00037925"/>
    </source>
</evidence>
<dbReference type="SMART" id="SM00022">
    <property type="entry name" value="PLAc"/>
    <property type="match status" value="1"/>
</dbReference>
<evidence type="ECO:0000256" key="18">
    <source>
        <dbReference type="ARBA" id="ARBA00023098"/>
    </source>
</evidence>
<dbReference type="GO" id="GO:0005544">
    <property type="term" value="F:calcium-dependent phospholipid binding"/>
    <property type="evidence" value="ECO:0007669"/>
    <property type="project" value="TreeGrafter"/>
</dbReference>
<dbReference type="RefSeq" id="XP_045380274.1">
    <property type="nucleotide sequence ID" value="XM_045524318.1"/>
</dbReference>
<comment type="pathway">
    <text evidence="5">Lipid metabolism; leukotriene B4 biosynthesis.</text>
</comment>
<evidence type="ECO:0000256" key="37">
    <source>
        <dbReference type="ARBA" id="ARBA00048446"/>
    </source>
</evidence>
<dbReference type="PANTHER" id="PTHR10728">
    <property type="entry name" value="CYTOSOLIC PHOSPHOLIPASE A2"/>
    <property type="match status" value="1"/>
</dbReference>
<dbReference type="FunFam" id="2.60.40.150:FF:000030">
    <property type="entry name" value="Phospholipase A2"/>
    <property type="match status" value="1"/>
</dbReference>
<evidence type="ECO:0000256" key="36">
    <source>
        <dbReference type="ARBA" id="ARBA00048373"/>
    </source>
</evidence>
<dbReference type="PANTHER" id="PTHR10728:SF32">
    <property type="entry name" value="CYTOSOLIC PHOSPHOLIPASE A2 BETA"/>
    <property type="match status" value="1"/>
</dbReference>
<evidence type="ECO:0000256" key="6">
    <source>
        <dbReference type="ARBA" id="ARBA00013278"/>
    </source>
</evidence>
<comment type="pathway">
    <text evidence="4">Lipid metabolism; prostaglandin biosynthesis.</text>
</comment>
<reference evidence="49" key="1">
    <citation type="submission" date="2025-08" db="UniProtKB">
        <authorList>
            <consortium name="RefSeq"/>
        </authorList>
    </citation>
    <scope>IDENTIFICATION</scope>
    <source>
        <tissue evidence="49">Blood</tissue>
    </source>
</reference>
<keyword evidence="17 46" id="KW-0442">Lipid degradation</keyword>
<comment type="catalytic activity">
    <reaction evidence="39">
        <text>2-[(15S)-hydroxy-(5Z,8Z,11Z,13E)-eicosatetraenoyl]-sn-glycero-3-phosphocholine + H2O = (15S)-hydroxy-(5Z,8Z,11Z,13E)-eicosatetraenoate + sn-glycerol 3-phosphocholine + H(+)</text>
        <dbReference type="Rhea" id="RHEA:53700"/>
        <dbReference type="ChEBI" id="CHEBI:15377"/>
        <dbReference type="ChEBI" id="CHEBI:15378"/>
        <dbReference type="ChEBI" id="CHEBI:16870"/>
        <dbReference type="ChEBI" id="CHEBI:57409"/>
        <dbReference type="ChEBI" id="CHEBI:137584"/>
    </reaction>
    <physiologicalReaction direction="left-to-right" evidence="39">
        <dbReference type="Rhea" id="RHEA:53701"/>
    </physiologicalReaction>
</comment>
<evidence type="ECO:0000256" key="16">
    <source>
        <dbReference type="ARBA" id="ARBA00022837"/>
    </source>
</evidence>
<dbReference type="CDD" id="cd04036">
    <property type="entry name" value="C2_cPLA2"/>
    <property type="match status" value="1"/>
</dbReference>
<evidence type="ECO:0000256" key="15">
    <source>
        <dbReference type="ARBA" id="ARBA00022801"/>
    </source>
</evidence>
<comment type="cofactor">
    <cofactor evidence="1">
        <name>Ca(2+)</name>
        <dbReference type="ChEBI" id="CHEBI:29108"/>
    </cofactor>
</comment>
<dbReference type="GO" id="GO:0005829">
    <property type="term" value="C:cytosol"/>
    <property type="evidence" value="ECO:0007669"/>
    <property type="project" value="UniProtKB-SubCell"/>
</dbReference>
<comment type="catalytic activity">
    <reaction evidence="44">
        <text>1-(5Z,8Z,11Z,14Z-eicosatetraenoyl)-2-O-hexadecyl-sn-glycero-3-phosphocholine + H2O = 2-O-hexadecyl-sn-glycero-3-phosphocholine + (5Z,8Z,11Z,14Z)-eicosatetraenoate + H(+)</text>
        <dbReference type="Rhea" id="RHEA:41271"/>
        <dbReference type="ChEBI" id="CHEBI:15377"/>
        <dbReference type="ChEBI" id="CHEBI:15378"/>
        <dbReference type="ChEBI" id="CHEBI:32395"/>
        <dbReference type="ChEBI" id="CHEBI:77695"/>
        <dbReference type="ChEBI" id="CHEBI:77696"/>
    </reaction>
    <physiologicalReaction direction="left-to-right" evidence="44">
        <dbReference type="Rhea" id="RHEA:41272"/>
    </physiologicalReaction>
</comment>
<dbReference type="PROSITE" id="PS51210">
    <property type="entry name" value="PLA2C"/>
    <property type="match status" value="1"/>
</dbReference>
<comment type="catalytic activity">
    <reaction evidence="37">
        <text>1-octadecanoyl-2-(5Z,8Z,11Z,14Z-eicosatetraenoyl)-sn-glycero-3-phosphate + H2O = 1-octadecanoyl-sn-glycero-3-phosphate + (5Z,8Z,11Z,14Z)-eicosatetraenoate + H(+)</text>
        <dbReference type="Rhea" id="RHEA:40451"/>
        <dbReference type="ChEBI" id="CHEBI:15377"/>
        <dbReference type="ChEBI" id="CHEBI:15378"/>
        <dbReference type="ChEBI" id="CHEBI:32395"/>
        <dbReference type="ChEBI" id="CHEBI:74565"/>
        <dbReference type="ChEBI" id="CHEBI:77091"/>
    </reaction>
    <physiologicalReaction direction="left-to-right" evidence="37">
        <dbReference type="Rhea" id="RHEA:40452"/>
    </physiologicalReaction>
</comment>
<accession>A0A9W3GJV3</accession>
<comment type="subcellular location">
    <subcellularLocation>
        <location evidence="3">Cytoplasm</location>
        <location evidence="3">Cytosol</location>
    </subcellularLocation>
    <subcellularLocation>
        <location evidence="2">Membrane</location>
        <topology evidence="2">Peripheral membrane protein</topology>
    </subcellularLocation>
</comment>
<keyword evidence="11" id="KW-0595">Phospholipid degradation</keyword>
<evidence type="ECO:0000256" key="2">
    <source>
        <dbReference type="ARBA" id="ARBA00004170"/>
    </source>
</evidence>
<evidence type="ECO:0000313" key="48">
    <source>
        <dbReference type="Proteomes" id="UP001732780"/>
    </source>
</evidence>
<evidence type="ECO:0000256" key="42">
    <source>
        <dbReference type="ARBA" id="ARBA00049162"/>
    </source>
</evidence>
<keyword evidence="20" id="KW-0276">Fatty acid metabolism</keyword>
<evidence type="ECO:0000256" key="1">
    <source>
        <dbReference type="ARBA" id="ARBA00001913"/>
    </source>
</evidence>
<keyword evidence="10" id="KW-0643">Prostaglandin biosynthesis</keyword>
<dbReference type="EC" id="3.1.1.4" evidence="6 47"/>
<dbReference type="FunFam" id="3.40.1090.10:FF:000002">
    <property type="entry name" value="Phospholipase A2"/>
    <property type="match status" value="1"/>
</dbReference>
<evidence type="ECO:0000256" key="14">
    <source>
        <dbReference type="ARBA" id="ARBA00022798"/>
    </source>
</evidence>
<evidence type="ECO:0000256" key="41">
    <source>
        <dbReference type="ARBA" id="ARBA00048903"/>
    </source>
</evidence>
<comment type="catalytic activity">
    <reaction evidence="45">
        <text>2-(prostaglandin E2)-sn-glycero-3-phosphocholine + H2O = prostaglandin E2 + sn-glycerol 3-phosphocholine + H(+)</text>
        <dbReference type="Rhea" id="RHEA:53692"/>
        <dbReference type="ChEBI" id="CHEBI:15377"/>
        <dbReference type="ChEBI" id="CHEBI:15378"/>
        <dbReference type="ChEBI" id="CHEBI:16870"/>
        <dbReference type="ChEBI" id="CHEBI:137585"/>
        <dbReference type="ChEBI" id="CHEBI:606564"/>
    </reaction>
    <physiologicalReaction direction="left-to-right" evidence="45">
        <dbReference type="Rhea" id="RHEA:53693"/>
    </physiologicalReaction>
</comment>
<comment type="catalytic activity">
    <reaction evidence="36">
        <text>1-hexadecanoyl-2-(5Z,8Z,11Z,14Z-eicosatetraenoyl)-sn-glycero-3-phosphocholine + H2O = 1-hexadecanoyl-sn-glycero-3-phosphocholine + (5Z,8Z,11Z,14Z)-eicosatetraenoate + H(+)</text>
        <dbReference type="Rhea" id="RHEA:40427"/>
        <dbReference type="ChEBI" id="CHEBI:15377"/>
        <dbReference type="ChEBI" id="CHEBI:15378"/>
        <dbReference type="ChEBI" id="CHEBI:32395"/>
        <dbReference type="ChEBI" id="CHEBI:72998"/>
        <dbReference type="ChEBI" id="CHEBI:73003"/>
    </reaction>
    <physiologicalReaction direction="left-to-right" evidence="36">
        <dbReference type="Rhea" id="RHEA:40428"/>
    </physiologicalReaction>
</comment>
<comment type="pathway">
    <text evidence="24">Phospholipid metabolism.</text>
</comment>
<dbReference type="SMART" id="SM00239">
    <property type="entry name" value="C2"/>
    <property type="match status" value="1"/>
</dbReference>
<evidence type="ECO:0000256" key="21">
    <source>
        <dbReference type="ARBA" id="ARBA00023264"/>
    </source>
</evidence>
<organism evidence="48 49">
    <name type="scientific">Camelus bactrianus</name>
    <name type="common">Bactrian camel</name>
    <dbReference type="NCBI Taxonomy" id="9837"/>
    <lineage>
        <taxon>Eukaryota</taxon>
        <taxon>Metazoa</taxon>
        <taxon>Chordata</taxon>
        <taxon>Craniata</taxon>
        <taxon>Vertebrata</taxon>
        <taxon>Euteleostomi</taxon>
        <taxon>Mammalia</taxon>
        <taxon>Eutheria</taxon>
        <taxon>Laurasiatheria</taxon>
        <taxon>Artiodactyla</taxon>
        <taxon>Tylopoda</taxon>
        <taxon>Camelidae</taxon>
        <taxon>Camelus</taxon>
    </lineage>
</organism>
<dbReference type="GO" id="GO:0005509">
    <property type="term" value="F:calcium ion binding"/>
    <property type="evidence" value="ECO:0007669"/>
    <property type="project" value="InterPro"/>
</dbReference>
<evidence type="ECO:0000256" key="7">
    <source>
        <dbReference type="ARBA" id="ARBA00022490"/>
    </source>
</evidence>
<keyword evidence="48" id="KW-1185">Reference proteome</keyword>
<evidence type="ECO:0000256" key="30">
    <source>
        <dbReference type="ARBA" id="ARBA00038814"/>
    </source>
</evidence>
<comment type="catalytic activity">
    <reaction evidence="41">
        <text>1-O-hexadecyl-2-(5Z,8Z,11Z,14Z)-eicosatetraenoyl-sn-glycero-3-phosphocholine + H2O = 1-O-hexadecyl-sn-glycero-3-phosphocholine + (5Z,8Z,11Z,14Z)-eicosatetraenoate + H(+)</text>
        <dbReference type="Rhea" id="RHEA:41067"/>
        <dbReference type="ChEBI" id="CHEBI:15377"/>
        <dbReference type="ChEBI" id="CHEBI:15378"/>
        <dbReference type="ChEBI" id="CHEBI:32395"/>
        <dbReference type="ChEBI" id="CHEBI:55430"/>
        <dbReference type="ChEBI" id="CHEBI:64496"/>
    </reaction>
    <physiologicalReaction direction="left-to-right" evidence="41">
        <dbReference type="Rhea" id="RHEA:41068"/>
    </physiologicalReaction>
</comment>
<keyword evidence="13" id="KW-0434">Leukotriene biosynthesis</keyword>
<evidence type="ECO:0000256" key="27">
    <source>
        <dbReference type="ARBA" id="ARBA00036898"/>
    </source>
</evidence>
<evidence type="ECO:0000256" key="13">
    <source>
        <dbReference type="ARBA" id="ARBA00022751"/>
    </source>
</evidence>
<evidence type="ECO:0000313" key="49">
    <source>
        <dbReference type="RefSeq" id="XP_045380274.1"/>
    </source>
</evidence>
<evidence type="ECO:0000256" key="23">
    <source>
        <dbReference type="ARBA" id="ARBA00023422"/>
    </source>
</evidence>
<evidence type="ECO:0000256" key="24">
    <source>
        <dbReference type="ARBA" id="ARBA00025707"/>
    </source>
</evidence>
<dbReference type="GO" id="GO:0004622">
    <property type="term" value="F:phosphatidylcholine lysophospholipase activity"/>
    <property type="evidence" value="ECO:0007669"/>
    <property type="project" value="UniProtKB-EC"/>
</dbReference>
<name>A0A9W3GJV3_CAMBA</name>
<evidence type="ECO:0000256" key="38">
    <source>
        <dbReference type="ARBA" id="ARBA00048454"/>
    </source>
</evidence>
<evidence type="ECO:0000256" key="22">
    <source>
        <dbReference type="ARBA" id="ARBA00023408"/>
    </source>
</evidence>
<gene>
    <name evidence="49" type="primary">PLA2G4B</name>
</gene>
<dbReference type="InterPro" id="IPR040723">
    <property type="entry name" value="cPLA2_C2"/>
</dbReference>
<comment type="catalytic activity">
    <reaction evidence="33">
        <text>a 1-O-alkyl-2-acyl-sn-glycero-3-phosphocholine + H2O = a 1-O-alkyl-sn-glycero-3-phosphocholine + a fatty acid + H(+)</text>
        <dbReference type="Rhea" id="RHEA:36231"/>
        <dbReference type="ChEBI" id="CHEBI:15377"/>
        <dbReference type="ChEBI" id="CHEBI:15378"/>
        <dbReference type="ChEBI" id="CHEBI:28868"/>
        <dbReference type="ChEBI" id="CHEBI:30909"/>
        <dbReference type="ChEBI" id="CHEBI:36702"/>
        <dbReference type="EC" id="3.1.1.4"/>
    </reaction>
    <physiologicalReaction direction="left-to-right" evidence="33">
        <dbReference type="Rhea" id="RHEA:36232"/>
    </physiologicalReaction>
</comment>
<dbReference type="Pfam" id="PF00168">
    <property type="entry name" value="C2"/>
    <property type="match status" value="1"/>
</dbReference>
<evidence type="ECO:0000256" key="25">
    <source>
        <dbReference type="ARBA" id="ARBA00035999"/>
    </source>
</evidence>
<evidence type="ECO:0000256" key="8">
    <source>
        <dbReference type="ARBA" id="ARBA00022501"/>
    </source>
</evidence>
<comment type="catalytic activity">
    <reaction evidence="40">
        <text>1,2-di-(5Z,8Z,11Z,14Z-eicosatetraenoyl)-sn-glycero-3-phosphocholine + H2O = 1-(5Z,8Z,11Z,14Z-eicosatetraenoyl)-sn-glycero-3-phosphocholine + (5Z,8Z,11Z,14Z)-eicosatetraenoate + H(+)</text>
        <dbReference type="Rhea" id="RHEA:41075"/>
        <dbReference type="ChEBI" id="CHEBI:15377"/>
        <dbReference type="ChEBI" id="CHEBI:15378"/>
        <dbReference type="ChEBI" id="CHEBI:32395"/>
        <dbReference type="ChEBI" id="CHEBI:60657"/>
        <dbReference type="ChEBI" id="CHEBI:74344"/>
    </reaction>
    <physiologicalReaction direction="left-to-right" evidence="40">
        <dbReference type="Rhea" id="RHEA:41076"/>
    </physiologicalReaction>
</comment>
<evidence type="ECO:0000256" key="47">
    <source>
        <dbReference type="RuleBase" id="RU362102"/>
    </source>
</evidence>
<evidence type="ECO:0000256" key="17">
    <source>
        <dbReference type="ARBA" id="ARBA00022963"/>
    </source>
</evidence>
<proteinExistence type="predicted"/>
<evidence type="ECO:0000256" key="12">
    <source>
        <dbReference type="ARBA" id="ARBA00022723"/>
    </source>
</evidence>
<comment type="catalytic activity">
    <reaction evidence="22">
        <text>1-hexadecanoyl-2-(9Z,12Z-octadecadienoyl)-sn-glycero-3-phosphocholine + H2O = (9Z,12Z)-octadecadienoate + 1-hexadecanoyl-sn-glycero-3-phosphocholine + H(+)</text>
        <dbReference type="Rhea" id="RHEA:40811"/>
        <dbReference type="ChEBI" id="CHEBI:15377"/>
        <dbReference type="ChEBI" id="CHEBI:15378"/>
        <dbReference type="ChEBI" id="CHEBI:30245"/>
        <dbReference type="ChEBI" id="CHEBI:72998"/>
        <dbReference type="ChEBI" id="CHEBI:73002"/>
    </reaction>
    <physiologicalReaction direction="left-to-right" evidence="22">
        <dbReference type="Rhea" id="RHEA:40812"/>
    </physiologicalReaction>
</comment>
<dbReference type="SUPFAM" id="SSF52151">
    <property type="entry name" value="FabD/lysophospholipase-like"/>
    <property type="match status" value="1"/>
</dbReference>
<evidence type="ECO:0000256" key="28">
    <source>
        <dbReference type="ARBA" id="ARBA00037916"/>
    </source>
</evidence>
<dbReference type="GO" id="GO:0047498">
    <property type="term" value="F:calcium-dependent phospholipase A2 activity"/>
    <property type="evidence" value="ECO:0007669"/>
    <property type="project" value="TreeGrafter"/>
</dbReference>
<dbReference type="GO" id="GO:0016020">
    <property type="term" value="C:membrane"/>
    <property type="evidence" value="ECO:0007669"/>
    <property type="project" value="UniProtKB-SubCell"/>
</dbReference>
<dbReference type="InterPro" id="IPR002642">
    <property type="entry name" value="LysoPLipase_cat_dom"/>
</dbReference>
<evidence type="ECO:0000256" key="33">
    <source>
        <dbReference type="ARBA" id="ARBA00048049"/>
    </source>
</evidence>
<evidence type="ECO:0000256" key="20">
    <source>
        <dbReference type="ARBA" id="ARBA00023160"/>
    </source>
</evidence>
<keyword evidence="8" id="KW-0644">Prostaglandin metabolism</keyword>
<keyword evidence="16 47" id="KW-0106">Calcium</keyword>
<evidence type="ECO:0000256" key="3">
    <source>
        <dbReference type="ARBA" id="ARBA00004514"/>
    </source>
</evidence>
<dbReference type="Pfam" id="PF18695">
    <property type="entry name" value="cPLA2_C2"/>
    <property type="match status" value="1"/>
</dbReference>
<evidence type="ECO:0000256" key="9">
    <source>
        <dbReference type="ARBA" id="ARBA00022516"/>
    </source>
</evidence>
<evidence type="ECO:0000256" key="10">
    <source>
        <dbReference type="ARBA" id="ARBA00022585"/>
    </source>
</evidence>
<dbReference type="AlphaFoldDB" id="A0A9W3GJV3"/>
<dbReference type="InterPro" id="IPR041847">
    <property type="entry name" value="C2_cPLA2"/>
</dbReference>
<evidence type="ECO:0000256" key="11">
    <source>
        <dbReference type="ARBA" id="ARBA00022668"/>
    </source>
</evidence>
<dbReference type="InterPro" id="IPR000008">
    <property type="entry name" value="C2_dom"/>
</dbReference>
<evidence type="ECO:0000256" key="34">
    <source>
        <dbReference type="ARBA" id="ARBA00048087"/>
    </source>
</evidence>
<evidence type="ECO:0000256" key="31">
    <source>
        <dbReference type="ARBA" id="ARBA00047381"/>
    </source>
</evidence>
<dbReference type="GO" id="GO:0006071">
    <property type="term" value="P:glycerol metabolic process"/>
    <property type="evidence" value="ECO:0007669"/>
    <property type="project" value="UniProtKB-KW"/>
</dbReference>
<keyword evidence="12 47" id="KW-0479">Metal-binding</keyword>
<comment type="catalytic activity">
    <reaction evidence="32">
        <text>1-(5Z,8Z,11Z,14Z-eicosatetraenoyl)-2-hexadecanoyl-sn-glycero-3-phosphocholine + H2O = 1-(5Z,8Z,11Z,14Z-eicosatetraenoyl)-sn-glycero-3-phosphocholine + hexadecanoate + H(+)</text>
        <dbReference type="Rhea" id="RHEA:41071"/>
        <dbReference type="ChEBI" id="CHEBI:7896"/>
        <dbReference type="ChEBI" id="CHEBI:15377"/>
        <dbReference type="ChEBI" id="CHEBI:15378"/>
        <dbReference type="ChEBI" id="CHEBI:74344"/>
        <dbReference type="ChEBI" id="CHEBI:77694"/>
    </reaction>
    <physiologicalReaction direction="left-to-right" evidence="32">
        <dbReference type="Rhea" id="RHEA:41072"/>
    </physiologicalReaction>
</comment>
<comment type="catalytic activity">
    <reaction evidence="27">
        <text>1-octadecanoyl-2-(9Z,12Z,15Z-octadecatrienoyl)-sn-glycero-3-phosphocholine + glycerol = 1-(9Z,12Z,15Z-octadecatrienoyl)-glycerol + 1-octadecanoyl-sn-glycero-3-phosphocholine</text>
        <dbReference type="Rhea" id="RHEA:41087"/>
        <dbReference type="ChEBI" id="CHEBI:17754"/>
        <dbReference type="ChEBI" id="CHEBI:73858"/>
        <dbReference type="ChEBI" id="CHEBI:75610"/>
        <dbReference type="ChEBI" id="CHEBI:78022"/>
    </reaction>
    <physiologicalReaction direction="left-to-right" evidence="27">
        <dbReference type="Rhea" id="RHEA:41088"/>
    </physiologicalReaction>
</comment>
<keyword evidence="14" id="KW-0319">Glycerol metabolism</keyword>
<dbReference type="Gene3D" id="2.60.40.150">
    <property type="entry name" value="C2 domain"/>
    <property type="match status" value="1"/>
</dbReference>